<organism evidence="2 3">
    <name type="scientific">Ruminococcus bromii</name>
    <dbReference type="NCBI Taxonomy" id="40518"/>
    <lineage>
        <taxon>Bacteria</taxon>
        <taxon>Bacillati</taxon>
        <taxon>Bacillota</taxon>
        <taxon>Clostridia</taxon>
        <taxon>Eubacteriales</taxon>
        <taxon>Oscillospiraceae</taxon>
        <taxon>Ruminococcus</taxon>
    </lineage>
</organism>
<dbReference type="RefSeq" id="WP_101028216.1">
    <property type="nucleotide sequence ID" value="NZ_CABMMZ010000012.1"/>
</dbReference>
<feature type="transmembrane region" description="Helical" evidence="1">
    <location>
        <begin position="12"/>
        <end position="32"/>
    </location>
</feature>
<proteinExistence type="predicted"/>
<dbReference type="AlphaFoldDB" id="A0A2N0V0P0"/>
<protein>
    <recommendedName>
        <fullName evidence="4">DHHW protein</fullName>
    </recommendedName>
</protein>
<dbReference type="Pfam" id="PF14286">
    <property type="entry name" value="DHHW"/>
    <property type="match status" value="1"/>
</dbReference>
<sequence length="385" mass="43374">MRFADNRNKIGKYIPAVVFLIFIYGMALWFLFSPKTDYSSSEKRYLQKFPDANVEKVLSGEFGSEFETFFADQFPQRNTWVGINAYTTLAEGNNGASGVYNCKNGCLINKPVSTENNLDKNIGAVADFAKSIDTPTTVMLVPSTGYIADDVLPTFHDKYNDDEDISRISSTLSKDKIGFVDLRERFKSEYKNGSQLYYKTDHHWTTKGAYTGYQELCKALGITPIDDSTLKKDSYPDFYGTTYSSSGFWLTPPDNIEIWSNPNNSSKNISVKITEGANIKTSGSMYFTDHLKEDDKYPVFIDGNHALTEITNTNAKNGTILLIKDSFSHSLAPFLAENYSKVVLVDLRYYKESVSDLVTTYNPEQVVVLYGIDNLATDTDIVWLK</sequence>
<keyword evidence="3" id="KW-1185">Reference proteome</keyword>
<keyword evidence="1" id="KW-0812">Transmembrane</keyword>
<gene>
    <name evidence="2" type="ORF">RBATCC27255_00026</name>
</gene>
<keyword evidence="1" id="KW-1133">Transmembrane helix</keyword>
<evidence type="ECO:0000256" key="1">
    <source>
        <dbReference type="SAM" id="Phobius"/>
    </source>
</evidence>
<dbReference type="EMBL" id="NNSR01000012">
    <property type="protein sequence ID" value="PKD32813.1"/>
    <property type="molecule type" value="Genomic_DNA"/>
</dbReference>
<dbReference type="InterPro" id="IPR025945">
    <property type="entry name" value="DHHW"/>
</dbReference>
<dbReference type="Proteomes" id="UP000233425">
    <property type="component" value="Unassembled WGS sequence"/>
</dbReference>
<name>A0A2N0V0P0_9FIRM</name>
<reference evidence="2" key="1">
    <citation type="journal article" date="2018" name="Environ. Microbiol.">
        <title>Sporulation capability and amylosome conservation among diverse human colonic and rumen isolates of the keystone starch-degrader Ruminococcus bromii.</title>
        <authorList>
            <person name="Mukhopadhya I."/>
            <person name="Morais S."/>
            <person name="Laverde-Gomez J."/>
            <person name="Sheridan P.O."/>
            <person name="Walker A.W."/>
            <person name="Kelly W."/>
            <person name="Klieve A.V."/>
            <person name="Ouwerkerk D."/>
            <person name="Duncan S.H."/>
            <person name="Louis P."/>
            <person name="Koropatkin N."/>
            <person name="Cockburn D."/>
            <person name="Kibler R."/>
            <person name="Cooper P.J."/>
            <person name="Sandoval C."/>
            <person name="Crost E."/>
            <person name="Juge N."/>
            <person name="Bayer E.A."/>
            <person name="Flint H.J."/>
        </authorList>
    </citation>
    <scope>NUCLEOTIDE SEQUENCE [LARGE SCALE GENOMIC DNA]</scope>
    <source>
        <strain evidence="2">ATCC 27255</strain>
    </source>
</reference>
<evidence type="ECO:0000313" key="3">
    <source>
        <dbReference type="Proteomes" id="UP000233425"/>
    </source>
</evidence>
<comment type="caution">
    <text evidence="2">The sequence shown here is derived from an EMBL/GenBank/DDBJ whole genome shotgun (WGS) entry which is preliminary data.</text>
</comment>
<keyword evidence="1" id="KW-0472">Membrane</keyword>
<accession>A0A2N0V0P0</accession>
<evidence type="ECO:0008006" key="4">
    <source>
        <dbReference type="Google" id="ProtNLM"/>
    </source>
</evidence>
<evidence type="ECO:0000313" key="2">
    <source>
        <dbReference type="EMBL" id="PKD32813.1"/>
    </source>
</evidence>